<dbReference type="EMBL" id="BMLX01000007">
    <property type="protein sequence ID" value="GGP23636.1"/>
    <property type="molecule type" value="Genomic_DNA"/>
</dbReference>
<feature type="coiled-coil region" evidence="1">
    <location>
        <begin position="228"/>
        <end position="278"/>
    </location>
</feature>
<keyword evidence="1" id="KW-0175">Coiled coil</keyword>
<sequence length="418" mass="47543">MNFVSYARNLEDVILWRALKQIHHGFYIDIGAAWPVAGSVTKAFYDRGWHGINVEPVSQLNKLLVLERPRDTTLRVAVSDQPGMLAMTFVPDTGLSTLNHDVGRERQQAGYTARTEDVAVATLAGLWHDNVPADQDVHFLKVGVEGDEALVLRGNDWSRNRPWIIVVASTGQTNQTESCESWEPLLLDAGYQRVYADGVNRYYLAAEHQELVGSFNYPPNVLDDYVIAAQVRAEERATRAEIRLAESERRTQEAAQRLQEAERRTHEAERWAREAELDARKARQEAHYWWTVYGGVIHSQSWRLTAPLRVLLREAKACARFARAFVRLAPGSLSRRMLGKLLRVMAHCPPRIRQTLLGLIRRFPVLSMKLQSLYLSALHGHDGYESIARIGIEDLSPYAQRVYTQLTSDVEHKERDAV</sequence>
<proteinExistence type="predicted"/>
<evidence type="ECO:0000313" key="4">
    <source>
        <dbReference type="Proteomes" id="UP000637267"/>
    </source>
</evidence>
<dbReference type="InterPro" id="IPR006342">
    <property type="entry name" value="FkbM_mtfrase"/>
</dbReference>
<dbReference type="Gene3D" id="3.40.50.150">
    <property type="entry name" value="Vaccinia Virus protein VP39"/>
    <property type="match status" value="1"/>
</dbReference>
<feature type="domain" description="Methyltransferase FkbM" evidence="2">
    <location>
        <begin position="29"/>
        <end position="192"/>
    </location>
</feature>
<evidence type="ECO:0000259" key="2">
    <source>
        <dbReference type="Pfam" id="PF05050"/>
    </source>
</evidence>
<dbReference type="SUPFAM" id="SSF53335">
    <property type="entry name" value="S-adenosyl-L-methionine-dependent methyltransferases"/>
    <property type="match status" value="1"/>
</dbReference>
<protein>
    <recommendedName>
        <fullName evidence="2">Methyltransferase FkbM domain-containing protein</fullName>
    </recommendedName>
</protein>
<dbReference type="RefSeq" id="WP_188706272.1">
    <property type="nucleotide sequence ID" value="NZ_BMLX01000007.1"/>
</dbReference>
<name>A0ABQ2PE23_9NEIS</name>
<dbReference type="Pfam" id="PF05050">
    <property type="entry name" value="Methyltransf_21"/>
    <property type="match status" value="1"/>
</dbReference>
<reference evidence="4" key="1">
    <citation type="journal article" date="2019" name="Int. J. Syst. Evol. Microbiol.">
        <title>The Global Catalogue of Microorganisms (GCM) 10K type strain sequencing project: providing services to taxonomists for standard genome sequencing and annotation.</title>
        <authorList>
            <consortium name="The Broad Institute Genomics Platform"/>
            <consortium name="The Broad Institute Genome Sequencing Center for Infectious Disease"/>
            <person name="Wu L."/>
            <person name="Ma J."/>
        </authorList>
    </citation>
    <scope>NUCLEOTIDE SEQUENCE [LARGE SCALE GENOMIC DNA]</scope>
    <source>
        <strain evidence="4">CGMCC 1.8859</strain>
    </source>
</reference>
<dbReference type="InterPro" id="IPR029063">
    <property type="entry name" value="SAM-dependent_MTases_sf"/>
</dbReference>
<evidence type="ECO:0000256" key="1">
    <source>
        <dbReference type="SAM" id="Coils"/>
    </source>
</evidence>
<dbReference type="NCBIfam" id="TIGR01444">
    <property type="entry name" value="fkbM_fam"/>
    <property type="match status" value="1"/>
</dbReference>
<dbReference type="Proteomes" id="UP000637267">
    <property type="component" value="Unassembled WGS sequence"/>
</dbReference>
<gene>
    <name evidence="3" type="ORF">GCM10010970_36360</name>
</gene>
<comment type="caution">
    <text evidence="3">The sequence shown here is derived from an EMBL/GenBank/DDBJ whole genome shotgun (WGS) entry which is preliminary data.</text>
</comment>
<organism evidence="3 4">
    <name type="scientific">Silvimonas iriomotensis</name>
    <dbReference type="NCBI Taxonomy" id="449662"/>
    <lineage>
        <taxon>Bacteria</taxon>
        <taxon>Pseudomonadati</taxon>
        <taxon>Pseudomonadota</taxon>
        <taxon>Betaproteobacteria</taxon>
        <taxon>Neisseriales</taxon>
        <taxon>Chitinibacteraceae</taxon>
        <taxon>Silvimonas</taxon>
    </lineage>
</organism>
<evidence type="ECO:0000313" key="3">
    <source>
        <dbReference type="EMBL" id="GGP23636.1"/>
    </source>
</evidence>
<accession>A0ABQ2PE23</accession>
<keyword evidence="4" id="KW-1185">Reference proteome</keyword>